<dbReference type="Proteomes" id="UP000092626">
    <property type="component" value="Unassembled WGS sequence"/>
</dbReference>
<sequence>MNLLYVWNIRVIFSTLHINKILNTKTASQITTIVAIPIATPFAMADLISADFIEILYQLGSN</sequence>
<proteinExistence type="predicted"/>
<accession>A0A1A7PT36</accession>
<evidence type="ECO:0000313" key="1">
    <source>
        <dbReference type="EMBL" id="OBX05214.1"/>
    </source>
</evidence>
<dbReference type="STRING" id="505345.QV06_03140"/>
<gene>
    <name evidence="1" type="ORF">QV06_03140</name>
</gene>
<reference evidence="1 2" key="1">
    <citation type="submission" date="2014-11" db="EMBL/GenBank/DDBJ databases">
        <title>Pan-genome of Gallibacterium spp.</title>
        <authorList>
            <person name="Kudirkiene E."/>
            <person name="Bojesen A.M."/>
        </authorList>
    </citation>
    <scope>NUCLEOTIDE SEQUENCE [LARGE SCALE GENOMIC DNA]</scope>
    <source>
        <strain evidence="1 2">59/S3/89</strain>
    </source>
</reference>
<name>A0A1A7PT36_9PAST</name>
<evidence type="ECO:0000313" key="2">
    <source>
        <dbReference type="Proteomes" id="UP000092626"/>
    </source>
</evidence>
<dbReference type="AlphaFoldDB" id="A0A1A7PT36"/>
<protein>
    <submittedName>
        <fullName evidence="1">Uncharacterized protein</fullName>
    </submittedName>
</protein>
<dbReference type="EMBL" id="JTJR01000011">
    <property type="protein sequence ID" value="OBX05214.1"/>
    <property type="molecule type" value="Genomic_DNA"/>
</dbReference>
<organism evidence="1 2">
    <name type="scientific">Gallibacterium genomosp. 3</name>
    <dbReference type="NCBI Taxonomy" id="505345"/>
    <lineage>
        <taxon>Bacteria</taxon>
        <taxon>Pseudomonadati</taxon>
        <taxon>Pseudomonadota</taxon>
        <taxon>Gammaproteobacteria</taxon>
        <taxon>Pasteurellales</taxon>
        <taxon>Pasteurellaceae</taxon>
        <taxon>Gallibacterium</taxon>
    </lineage>
</organism>
<comment type="caution">
    <text evidence="1">The sequence shown here is derived from an EMBL/GenBank/DDBJ whole genome shotgun (WGS) entry which is preliminary data.</text>
</comment>